<feature type="region of interest" description="Disordered" evidence="16">
    <location>
        <begin position="534"/>
        <end position="557"/>
    </location>
</feature>
<feature type="region of interest" description="Disordered" evidence="16">
    <location>
        <begin position="335"/>
        <end position="517"/>
    </location>
</feature>
<evidence type="ECO:0000313" key="18">
    <source>
        <dbReference type="EMBL" id="CAH2323085.1"/>
    </source>
</evidence>
<evidence type="ECO:0000256" key="16">
    <source>
        <dbReference type="SAM" id="MobiDB-lite"/>
    </source>
</evidence>
<evidence type="ECO:0000256" key="9">
    <source>
        <dbReference type="ARBA" id="ARBA00022949"/>
    </source>
</evidence>
<sequence length="781" mass="83761">MSPCESAAPPPVLPLGCLSRSHSVCLAACTQSLILRDFKMDPAAPATRMTSSFTINISTPSFYNPPKKFAPVVPPKPKVNPFKASDEPEPPHSSAGPQEHSAGPGVRAFLGKVGEIPSSAPPSVEQEDFILPPPPPSDELVTSPTAFFPPPPPSFGDDILESPTSSFPPPPPVDFSEAFPPPVEDSFPSPPPLEDSPGEATVGRDSQVPPPPPAPPLFSPKPAGPPLFSPKPAVPTFSPKPVAPVFSPKPAVPEVSASGVFPKPSVPVFSPKPAVPEVSASTVFPKPSVPVFSPKPAVPEVPTFTVSPKPSVPIFSPKPAAPTFVPKPVAHTFVPKPTAPTFVPESPVPKSTPPSAVAPKPTASFAVSPKPSTLFSKQSEAQTFSSPPSAPTPPSSNIFSPKPVGQPSFSPKPPAFTPKSGPSTFSHKPLDTNIDNSRPQNRFPLSQSVTKVPPSVTGEAALPPPVPGPGFNFVQQREKPRVLEKPKVDTEEPQFETVKNQGPQTENIKSHGLQSNGFRPQPEGFLDTGSKAGGIPVKEPPPKMQKSPEPERAGPHGLNMNEVMELEKLTQQLMKEMDNQRTASTQPMDRCGFCKQGLSRTETIVKAGEHHYHVACFTCSKCDQQLQGRQYYESAGKPLCEDCYEDTLERCAVCDKKITERLLKAMDKAYHPGCFTCAVCHCTLQGVPFIVDDNNQPHCVADYHRRYAPRCSVCGEPIAPEPGRDETVRVFALERNFHMMCYKCEDCGIPLSVEADDSGCFPFNNHVLCKKCYTVQARAAL</sequence>
<evidence type="ECO:0000256" key="2">
    <source>
        <dbReference type="ARBA" id="ARBA00004246"/>
    </source>
</evidence>
<gene>
    <name evidence="18" type="ORF">PECUL_23A034614</name>
</gene>
<keyword evidence="9" id="KW-0965">Cell junction</keyword>
<keyword evidence="6" id="KW-0677">Repeat</keyword>
<dbReference type="EMBL" id="OW240922">
    <property type="protein sequence ID" value="CAH2323085.1"/>
    <property type="molecule type" value="Genomic_DNA"/>
</dbReference>
<keyword evidence="8" id="KW-0130">Cell adhesion</keyword>
<evidence type="ECO:0000256" key="7">
    <source>
        <dbReference type="ARBA" id="ARBA00022833"/>
    </source>
</evidence>
<dbReference type="PANTHER" id="PTHR24212">
    <property type="entry name" value="ZYXIN/TRIP6"/>
    <property type="match status" value="1"/>
</dbReference>
<dbReference type="AlphaFoldDB" id="A0AAD1TBF8"/>
<dbReference type="PANTHER" id="PTHR24212:SF1">
    <property type="entry name" value="ZYXIN"/>
    <property type="match status" value="1"/>
</dbReference>
<feature type="domain" description="LIM zinc-binding" evidence="17">
    <location>
        <begin position="589"/>
        <end position="648"/>
    </location>
</feature>
<dbReference type="GO" id="GO:0007155">
    <property type="term" value="P:cell adhesion"/>
    <property type="evidence" value="ECO:0007669"/>
    <property type="project" value="UniProtKB-KW"/>
</dbReference>
<accession>A0AAD1TBF8</accession>
<evidence type="ECO:0000256" key="14">
    <source>
        <dbReference type="ARBA" id="ARBA00064667"/>
    </source>
</evidence>
<evidence type="ECO:0000256" key="11">
    <source>
        <dbReference type="ARBA" id="ARBA00023212"/>
    </source>
</evidence>
<evidence type="ECO:0000256" key="4">
    <source>
        <dbReference type="ARBA" id="ARBA00022490"/>
    </source>
</evidence>
<dbReference type="GO" id="GO:0005925">
    <property type="term" value="C:focal adhesion"/>
    <property type="evidence" value="ECO:0007669"/>
    <property type="project" value="UniProtKB-SubCell"/>
</dbReference>
<keyword evidence="19" id="KW-1185">Reference proteome</keyword>
<dbReference type="GO" id="GO:0007179">
    <property type="term" value="P:transforming growth factor beta receptor signaling pathway"/>
    <property type="evidence" value="ECO:0007669"/>
    <property type="project" value="TreeGrafter"/>
</dbReference>
<evidence type="ECO:0000256" key="3">
    <source>
        <dbReference type="ARBA" id="ARBA00009611"/>
    </source>
</evidence>
<evidence type="ECO:0000256" key="6">
    <source>
        <dbReference type="ARBA" id="ARBA00022737"/>
    </source>
</evidence>
<keyword evidence="10 15" id="KW-0440">LIM domain</keyword>
<feature type="compositionally biased region" description="Pro residues" evidence="16">
    <location>
        <begin position="208"/>
        <end position="233"/>
    </location>
</feature>
<evidence type="ECO:0000256" key="13">
    <source>
        <dbReference type="ARBA" id="ARBA00060277"/>
    </source>
</evidence>
<keyword evidence="7 15" id="KW-0862">Zinc</keyword>
<dbReference type="GO" id="GO:0046872">
    <property type="term" value="F:metal ion binding"/>
    <property type="evidence" value="ECO:0007669"/>
    <property type="project" value="UniProtKB-KW"/>
</dbReference>
<evidence type="ECO:0000256" key="15">
    <source>
        <dbReference type="PROSITE-ProRule" id="PRU00125"/>
    </source>
</evidence>
<dbReference type="PRINTS" id="PR01217">
    <property type="entry name" value="PRICHEXTENSN"/>
</dbReference>
<name>A0AAD1TBF8_PELCU</name>
<evidence type="ECO:0000313" key="19">
    <source>
        <dbReference type="Proteomes" id="UP001295444"/>
    </source>
</evidence>
<keyword evidence="5 15" id="KW-0479">Metal-binding</keyword>
<comment type="subunit">
    <text evidence="14">Interacts (via LIM2 domain) with hesx1/anf1.</text>
</comment>
<dbReference type="InterPro" id="IPR001781">
    <property type="entry name" value="Znf_LIM"/>
</dbReference>
<dbReference type="Gene3D" id="2.10.110.10">
    <property type="entry name" value="Cysteine Rich Protein"/>
    <property type="match status" value="3"/>
</dbReference>
<protein>
    <recommendedName>
        <fullName evidence="12">Zyxin</fullName>
    </recommendedName>
</protein>
<evidence type="ECO:0000259" key="17">
    <source>
        <dbReference type="PROSITE" id="PS50023"/>
    </source>
</evidence>
<dbReference type="FunFam" id="2.10.110.10:FF:000027">
    <property type="entry name" value="lipoma-preferred partner isoform X1"/>
    <property type="match status" value="1"/>
</dbReference>
<dbReference type="Proteomes" id="UP001295444">
    <property type="component" value="Chromosome 11"/>
</dbReference>
<feature type="compositionally biased region" description="Pro residues" evidence="16">
    <location>
        <begin position="166"/>
        <end position="194"/>
    </location>
</feature>
<comment type="function">
    <text evidence="13">Adhesion plaque protein. May be a component of a signal transduction pathway that mediates adhesion-stimulated changes in gene expression. Suppresses the transcription-repressing activity of hesx1/anf1.</text>
</comment>
<evidence type="ECO:0000256" key="10">
    <source>
        <dbReference type="ARBA" id="ARBA00023038"/>
    </source>
</evidence>
<dbReference type="FunFam" id="2.10.110.10:FF:000057">
    <property type="entry name" value="Zyxin"/>
    <property type="match status" value="1"/>
</dbReference>
<comment type="subcellular location">
    <subcellularLocation>
        <location evidence="2">Cell junction</location>
        <location evidence="2">Focal adhesion</location>
    </subcellularLocation>
    <subcellularLocation>
        <location evidence="1">Cytoplasm</location>
        <location evidence="1">Cytoskeleton</location>
    </subcellularLocation>
</comment>
<feature type="compositionally biased region" description="Basic and acidic residues" evidence="16">
    <location>
        <begin position="476"/>
        <end position="490"/>
    </location>
</feature>
<keyword evidence="4" id="KW-0963">Cytoplasm</keyword>
<feature type="domain" description="LIM zinc-binding" evidence="17">
    <location>
        <begin position="710"/>
        <end position="779"/>
    </location>
</feature>
<feature type="compositionally biased region" description="Polar residues" evidence="16">
    <location>
        <begin position="433"/>
        <end position="450"/>
    </location>
</feature>
<evidence type="ECO:0000256" key="1">
    <source>
        <dbReference type="ARBA" id="ARBA00004245"/>
    </source>
</evidence>
<dbReference type="SUPFAM" id="SSF57716">
    <property type="entry name" value="Glucocorticoid receptor-like (DNA-binding domain)"/>
    <property type="match status" value="2"/>
</dbReference>
<comment type="similarity">
    <text evidence="3">Belongs to the zyxin/ajuba family.</text>
</comment>
<keyword evidence="11" id="KW-0206">Cytoskeleton</keyword>
<evidence type="ECO:0000256" key="8">
    <source>
        <dbReference type="ARBA" id="ARBA00022889"/>
    </source>
</evidence>
<dbReference type="SMART" id="SM00132">
    <property type="entry name" value="LIM"/>
    <property type="match status" value="3"/>
</dbReference>
<dbReference type="Pfam" id="PF00412">
    <property type="entry name" value="LIM"/>
    <property type="match status" value="3"/>
</dbReference>
<dbReference type="PROSITE" id="PS50023">
    <property type="entry name" value="LIM_DOMAIN_2"/>
    <property type="match status" value="3"/>
</dbReference>
<dbReference type="GO" id="GO:0001725">
    <property type="term" value="C:stress fiber"/>
    <property type="evidence" value="ECO:0007669"/>
    <property type="project" value="TreeGrafter"/>
</dbReference>
<organism evidence="18 19">
    <name type="scientific">Pelobates cultripes</name>
    <name type="common">Western spadefoot toad</name>
    <dbReference type="NCBI Taxonomy" id="61616"/>
    <lineage>
        <taxon>Eukaryota</taxon>
        <taxon>Metazoa</taxon>
        <taxon>Chordata</taxon>
        <taxon>Craniata</taxon>
        <taxon>Vertebrata</taxon>
        <taxon>Euteleostomi</taxon>
        <taxon>Amphibia</taxon>
        <taxon>Batrachia</taxon>
        <taxon>Anura</taxon>
        <taxon>Pelobatoidea</taxon>
        <taxon>Pelobatidae</taxon>
        <taxon>Pelobates</taxon>
    </lineage>
</organism>
<dbReference type="GO" id="GO:0007229">
    <property type="term" value="P:integrin-mediated signaling pathway"/>
    <property type="evidence" value="ECO:0007669"/>
    <property type="project" value="TreeGrafter"/>
</dbReference>
<reference evidence="18" key="1">
    <citation type="submission" date="2022-03" db="EMBL/GenBank/DDBJ databases">
        <authorList>
            <person name="Alioto T."/>
            <person name="Alioto T."/>
            <person name="Gomez Garrido J."/>
        </authorList>
    </citation>
    <scope>NUCLEOTIDE SEQUENCE</scope>
</reference>
<feature type="compositionally biased region" description="Polar residues" evidence="16">
    <location>
        <begin position="370"/>
        <end position="384"/>
    </location>
</feature>
<feature type="domain" description="LIM zinc-binding" evidence="17">
    <location>
        <begin position="649"/>
        <end position="709"/>
    </location>
</feature>
<evidence type="ECO:0000256" key="5">
    <source>
        <dbReference type="ARBA" id="ARBA00022723"/>
    </source>
</evidence>
<dbReference type="GO" id="GO:0005737">
    <property type="term" value="C:cytoplasm"/>
    <property type="evidence" value="ECO:0007669"/>
    <property type="project" value="TreeGrafter"/>
</dbReference>
<proteinExistence type="inferred from homology"/>
<feature type="compositionally biased region" description="Polar residues" evidence="16">
    <location>
        <begin position="497"/>
        <end position="517"/>
    </location>
</feature>
<evidence type="ECO:0000256" key="12">
    <source>
        <dbReference type="ARBA" id="ARBA00039396"/>
    </source>
</evidence>
<feature type="region of interest" description="Disordered" evidence="16">
    <location>
        <begin position="74"/>
        <end position="234"/>
    </location>
</feature>